<dbReference type="InterPro" id="IPR029058">
    <property type="entry name" value="AB_hydrolase_fold"/>
</dbReference>
<proteinExistence type="predicted"/>
<dbReference type="Pfam" id="PF12697">
    <property type="entry name" value="Abhydrolase_6"/>
    <property type="match status" value="1"/>
</dbReference>
<evidence type="ECO:0000313" key="3">
    <source>
        <dbReference type="Proteomes" id="UP001327957"/>
    </source>
</evidence>
<dbReference type="Proteomes" id="UP001327957">
    <property type="component" value="Unassembled WGS sequence"/>
</dbReference>
<dbReference type="InterPro" id="IPR052897">
    <property type="entry name" value="Sec-Metab_Biosynth_Hydrolase"/>
</dbReference>
<protein>
    <recommendedName>
        <fullName evidence="1">AB hydrolase-1 domain-containing protein</fullName>
    </recommendedName>
</protein>
<dbReference type="Gene3D" id="3.40.50.1820">
    <property type="entry name" value="alpha/beta hydrolase"/>
    <property type="match status" value="1"/>
</dbReference>
<sequence length="251" mass="27293">MSTKPVVFFAGGAWHSPEHFRDIRDELHRRGYETDAVAYPSVGAEPPTKGMHDDAAAVRTVLEELAGRGRRIVLVAHSYGGFVGAEASRGLGFEQRAQEGKAGGIVVFVYLAAFVGQKGQSMLGLTGDVYPPWTKVEDGRVHVVAPTEAFYGDVAPEARERAIGLLRHQTIVSLEQALTYEPWRDMPCMYVGCEDDGAVPFFMQEQMQQLLGPTAVKLRMKASHSPFLSRIAETADWIETAAGTGQEAVGA</sequence>
<name>A0AAV9TTP6_9PEZI</name>
<gene>
    <name evidence="2" type="ORF">QIS74_00476</name>
</gene>
<organism evidence="2 3">
    <name type="scientific">Colletotrichum tabaci</name>
    <dbReference type="NCBI Taxonomy" id="1209068"/>
    <lineage>
        <taxon>Eukaryota</taxon>
        <taxon>Fungi</taxon>
        <taxon>Dikarya</taxon>
        <taxon>Ascomycota</taxon>
        <taxon>Pezizomycotina</taxon>
        <taxon>Sordariomycetes</taxon>
        <taxon>Hypocreomycetidae</taxon>
        <taxon>Glomerellales</taxon>
        <taxon>Glomerellaceae</taxon>
        <taxon>Colletotrichum</taxon>
        <taxon>Colletotrichum destructivum species complex</taxon>
    </lineage>
</organism>
<accession>A0AAV9TTP6</accession>
<comment type="caution">
    <text evidence="2">The sequence shown here is derived from an EMBL/GenBank/DDBJ whole genome shotgun (WGS) entry which is preliminary data.</text>
</comment>
<dbReference type="InterPro" id="IPR000073">
    <property type="entry name" value="AB_hydrolase_1"/>
</dbReference>
<reference evidence="2 3" key="1">
    <citation type="submission" date="2023-04" db="EMBL/GenBank/DDBJ databases">
        <title>Colletotrichum tabacum stain YC1 causing leaf anthracnose on Nicotiana tabacum(L.) cv.</title>
        <authorList>
            <person name="Ji Z."/>
            <person name="Wang M."/>
            <person name="Zhang J."/>
            <person name="Wang N."/>
            <person name="Zhou Z."/>
        </authorList>
    </citation>
    <scope>NUCLEOTIDE SEQUENCE [LARGE SCALE GENOMIC DNA]</scope>
    <source>
        <strain evidence="2 3">YC1</strain>
    </source>
</reference>
<feature type="domain" description="AB hydrolase-1" evidence="1">
    <location>
        <begin position="7"/>
        <end position="236"/>
    </location>
</feature>
<dbReference type="EMBL" id="JASAOK010000001">
    <property type="protein sequence ID" value="KAK6226921.1"/>
    <property type="molecule type" value="Genomic_DNA"/>
</dbReference>
<dbReference type="PANTHER" id="PTHR37017">
    <property type="entry name" value="AB HYDROLASE-1 DOMAIN-CONTAINING PROTEIN-RELATED"/>
    <property type="match status" value="1"/>
</dbReference>
<dbReference type="SUPFAM" id="SSF53474">
    <property type="entry name" value="alpha/beta-Hydrolases"/>
    <property type="match status" value="1"/>
</dbReference>
<dbReference type="PANTHER" id="PTHR37017:SF11">
    <property type="entry name" value="ESTERASE_LIPASE_THIOESTERASE DOMAIN-CONTAINING PROTEIN"/>
    <property type="match status" value="1"/>
</dbReference>
<dbReference type="AlphaFoldDB" id="A0AAV9TTP6"/>
<evidence type="ECO:0000313" key="2">
    <source>
        <dbReference type="EMBL" id="KAK6226921.1"/>
    </source>
</evidence>
<keyword evidence="3" id="KW-1185">Reference proteome</keyword>
<evidence type="ECO:0000259" key="1">
    <source>
        <dbReference type="Pfam" id="PF12697"/>
    </source>
</evidence>